<feature type="transmembrane region" description="Helical" evidence="1">
    <location>
        <begin position="95"/>
        <end position="115"/>
    </location>
</feature>
<dbReference type="InterPro" id="IPR019422">
    <property type="entry name" value="7TM_GPCR_serpentine_rcpt_Srh"/>
</dbReference>
<dbReference type="Proteomes" id="UP000887578">
    <property type="component" value="Unplaced"/>
</dbReference>
<dbReference type="WBParaSite" id="PDA_v2.g17949.t1">
    <property type="protein sequence ID" value="PDA_v2.g17949.t1"/>
    <property type="gene ID" value="PDA_v2.g17949"/>
</dbReference>
<organism evidence="2 3">
    <name type="scientific">Panagrolaimus davidi</name>
    <dbReference type="NCBI Taxonomy" id="227884"/>
    <lineage>
        <taxon>Eukaryota</taxon>
        <taxon>Metazoa</taxon>
        <taxon>Ecdysozoa</taxon>
        <taxon>Nematoda</taxon>
        <taxon>Chromadorea</taxon>
        <taxon>Rhabditida</taxon>
        <taxon>Tylenchina</taxon>
        <taxon>Panagrolaimomorpha</taxon>
        <taxon>Panagrolaimoidea</taxon>
        <taxon>Panagrolaimidae</taxon>
        <taxon>Panagrolaimus</taxon>
    </lineage>
</organism>
<proteinExistence type="predicted"/>
<protein>
    <submittedName>
        <fullName evidence="3">Uncharacterized protein</fullName>
    </submittedName>
</protein>
<sequence>MNNSEALYDFYFNSNISFLYDFILTTVCFFSTIICGIVLTIAFTKSRRLGMFKWIIISNICASYSVNLSMTAFKIRPLFPAMAFAFKSPFGALQYPRLATIGFDLAIVYKYLCIFPMESSKKFKNSYFVFAIFGSILLTIIFVLFCLALAIVDSSEILKQQKIINQNFPMIQKFVGKCLLIVFNTNLSFYFKIISASILSSYGIAIISFIRMKIKLNDLNKSMNRTTFRLQLMLFYSVIAETTSAAVLLGFPATISLLSASYDYKNSGILSIFCLTIMSFHSIVSNVLTVITVKPYSRALKIYFKKFKIIVNGK</sequence>
<evidence type="ECO:0000313" key="3">
    <source>
        <dbReference type="WBParaSite" id="PDA_v2.g17949.t1"/>
    </source>
</evidence>
<name>A0A914PI02_9BILA</name>
<evidence type="ECO:0000256" key="1">
    <source>
        <dbReference type="SAM" id="Phobius"/>
    </source>
</evidence>
<accession>A0A914PI02</accession>
<evidence type="ECO:0000313" key="2">
    <source>
        <dbReference type="Proteomes" id="UP000887578"/>
    </source>
</evidence>
<feature type="transmembrane region" description="Helical" evidence="1">
    <location>
        <begin position="20"/>
        <end position="42"/>
    </location>
</feature>
<dbReference type="AlphaFoldDB" id="A0A914PI02"/>
<dbReference type="Pfam" id="PF10318">
    <property type="entry name" value="7TM_GPCR_Srh"/>
    <property type="match status" value="1"/>
</dbReference>
<keyword evidence="1" id="KW-0812">Transmembrane</keyword>
<reference evidence="3" key="1">
    <citation type="submission" date="2022-11" db="UniProtKB">
        <authorList>
            <consortium name="WormBaseParasite"/>
        </authorList>
    </citation>
    <scope>IDENTIFICATION</scope>
</reference>
<feature type="transmembrane region" description="Helical" evidence="1">
    <location>
        <begin position="127"/>
        <end position="152"/>
    </location>
</feature>
<keyword evidence="1" id="KW-1133">Transmembrane helix</keyword>
<feature type="transmembrane region" description="Helical" evidence="1">
    <location>
        <begin position="189"/>
        <end position="212"/>
    </location>
</feature>
<keyword evidence="2" id="KW-1185">Reference proteome</keyword>
<keyword evidence="1" id="KW-0472">Membrane</keyword>
<feature type="transmembrane region" description="Helical" evidence="1">
    <location>
        <begin position="269"/>
        <end position="293"/>
    </location>
</feature>
<feature type="transmembrane region" description="Helical" evidence="1">
    <location>
        <begin position="233"/>
        <end position="257"/>
    </location>
</feature>
<feature type="transmembrane region" description="Helical" evidence="1">
    <location>
        <begin position="54"/>
        <end position="75"/>
    </location>
</feature>